<dbReference type="EMBL" id="JAINUF010000012">
    <property type="protein sequence ID" value="KAJ8345882.1"/>
    <property type="molecule type" value="Genomic_DNA"/>
</dbReference>
<gene>
    <name evidence="1" type="ORF">SKAU_G00300750</name>
</gene>
<dbReference type="AlphaFoldDB" id="A0A9Q1IMA1"/>
<comment type="caution">
    <text evidence="1">The sequence shown here is derived from an EMBL/GenBank/DDBJ whole genome shotgun (WGS) entry which is preliminary data.</text>
</comment>
<evidence type="ECO:0000313" key="1">
    <source>
        <dbReference type="EMBL" id="KAJ8345882.1"/>
    </source>
</evidence>
<accession>A0A9Q1IMA1</accession>
<evidence type="ECO:0000313" key="2">
    <source>
        <dbReference type="Proteomes" id="UP001152622"/>
    </source>
</evidence>
<proteinExistence type="predicted"/>
<dbReference type="Proteomes" id="UP001152622">
    <property type="component" value="Chromosome 12"/>
</dbReference>
<sequence>MKQPLEHCSCAQALLISLSSHRTSVRKSQEEAGCGFSGAACWSVLSSISPRSGRNSQAIAQNEPRTKAFLRQMGRREMAEAPRWRRGPWVTAATPRKRNPPPHLTSHQPLLSAERKYPRIPQFTLLVYMKHMESTGKSRHMPPPGRNLPLQRFHRASEKWNWNRRTGSAAAMSPGVSARPLPQFLADAKREGVWMTVNWKQRRTIGKQGEERGSPERTPLEFRSARRLGVYVDT</sequence>
<reference evidence="1" key="1">
    <citation type="journal article" date="2023" name="Science">
        <title>Genome structures resolve the early diversification of teleost fishes.</title>
        <authorList>
            <person name="Parey E."/>
            <person name="Louis A."/>
            <person name="Montfort J."/>
            <person name="Bouchez O."/>
            <person name="Roques C."/>
            <person name="Iampietro C."/>
            <person name="Lluch J."/>
            <person name="Castinel A."/>
            <person name="Donnadieu C."/>
            <person name="Desvignes T."/>
            <person name="Floi Bucao C."/>
            <person name="Jouanno E."/>
            <person name="Wen M."/>
            <person name="Mejri S."/>
            <person name="Dirks R."/>
            <person name="Jansen H."/>
            <person name="Henkel C."/>
            <person name="Chen W.J."/>
            <person name="Zahm M."/>
            <person name="Cabau C."/>
            <person name="Klopp C."/>
            <person name="Thompson A.W."/>
            <person name="Robinson-Rechavi M."/>
            <person name="Braasch I."/>
            <person name="Lecointre G."/>
            <person name="Bobe J."/>
            <person name="Postlethwait J.H."/>
            <person name="Berthelot C."/>
            <person name="Roest Crollius H."/>
            <person name="Guiguen Y."/>
        </authorList>
    </citation>
    <scope>NUCLEOTIDE SEQUENCE</scope>
    <source>
        <strain evidence="1">WJC10195</strain>
    </source>
</reference>
<protein>
    <submittedName>
        <fullName evidence="1">Uncharacterized protein</fullName>
    </submittedName>
</protein>
<keyword evidence="2" id="KW-1185">Reference proteome</keyword>
<organism evidence="1 2">
    <name type="scientific">Synaphobranchus kaupii</name>
    <name type="common">Kaup's arrowtooth eel</name>
    <dbReference type="NCBI Taxonomy" id="118154"/>
    <lineage>
        <taxon>Eukaryota</taxon>
        <taxon>Metazoa</taxon>
        <taxon>Chordata</taxon>
        <taxon>Craniata</taxon>
        <taxon>Vertebrata</taxon>
        <taxon>Euteleostomi</taxon>
        <taxon>Actinopterygii</taxon>
        <taxon>Neopterygii</taxon>
        <taxon>Teleostei</taxon>
        <taxon>Anguilliformes</taxon>
        <taxon>Synaphobranchidae</taxon>
        <taxon>Synaphobranchus</taxon>
    </lineage>
</organism>
<name>A0A9Q1IMA1_SYNKA</name>